<feature type="region of interest" description="Disordered" evidence="8">
    <location>
        <begin position="220"/>
        <end position="245"/>
    </location>
</feature>
<protein>
    <submittedName>
        <fullName evidence="10">Transmembrane and coiled-coil domain family 3</fullName>
    </submittedName>
</protein>
<evidence type="ECO:0000256" key="5">
    <source>
        <dbReference type="ARBA" id="ARBA00023054"/>
    </source>
</evidence>
<feature type="region of interest" description="Disordered" evidence="8">
    <location>
        <begin position="1"/>
        <end position="160"/>
    </location>
</feature>
<feature type="compositionally biased region" description="Low complexity" evidence="8">
    <location>
        <begin position="68"/>
        <end position="82"/>
    </location>
</feature>
<feature type="compositionally biased region" description="Low complexity" evidence="8">
    <location>
        <begin position="120"/>
        <end position="131"/>
    </location>
</feature>
<evidence type="ECO:0000256" key="7">
    <source>
        <dbReference type="SAM" id="Coils"/>
    </source>
</evidence>
<evidence type="ECO:0000256" key="2">
    <source>
        <dbReference type="ARBA" id="ARBA00008108"/>
    </source>
</evidence>
<feature type="transmembrane region" description="Helical" evidence="9">
    <location>
        <begin position="408"/>
        <end position="428"/>
    </location>
</feature>
<dbReference type="AlphaFoldDB" id="A0A4X1SJK4"/>
<feature type="compositionally biased region" description="Basic and acidic residues" evidence="8">
    <location>
        <begin position="83"/>
        <end position="99"/>
    </location>
</feature>
<sequence>HEHPQPAPEHPPRGLGHQPQLRCPRWRPGLPQGQTQRRQPEAENPEGHRADKNRADVPGGGRGRVPEAGQQRGQAAGGPHQAGVREEEPEVGARHRSAAEEAGAVPPEAPRARAERRPPQRQGPGQGAPEGRPGRSEGGAGQGPRRPGRPGGGQVGPAGVSLTPPVFVFSKSREFANLIRNKFGSADNIAHLKTSLEEFRPEASARAYGGSATIVTKAKYGSDDECSSGTSGSADSNGNQSFGAGGGPGKLAAILEELREIKDTQAQLAEDIEALKVQFKQEYGFISQTLQEERYRYERLEDQLHDLTDLHQHETANLKQELASIEEKVAYQAYERSRDIQEALESCQTRIAKLELHQQEQQVLQTDSVNAKVLLGKCINVVLALMAVLLVCVSTMAKFIAPMMKSRLHILGTFFAVTLLAIFCKNWDHILCAIERILIPR</sequence>
<evidence type="ECO:0000256" key="8">
    <source>
        <dbReference type="SAM" id="MobiDB-lite"/>
    </source>
</evidence>
<dbReference type="InterPro" id="IPR019394">
    <property type="entry name" value="TEX28/TMCC"/>
</dbReference>
<keyword evidence="3 9" id="KW-0812">Transmembrane</keyword>
<dbReference type="PANTHER" id="PTHR17613:SF8">
    <property type="entry name" value="TRANSMEMBRANE AND COILED-COIL DOMAIN PROTEIN 3"/>
    <property type="match status" value="1"/>
</dbReference>
<dbReference type="Ensembl" id="ENSSSCT00070002488.1">
    <property type="protein sequence ID" value="ENSSSCP00070002075.1"/>
    <property type="gene ID" value="ENSSSCG00070001329.1"/>
</dbReference>
<dbReference type="Proteomes" id="UP000314985">
    <property type="component" value="Chromosome 5"/>
</dbReference>
<proteinExistence type="inferred from homology"/>
<feature type="compositionally biased region" description="Basic and acidic residues" evidence="8">
    <location>
        <begin position="38"/>
        <end position="55"/>
    </location>
</feature>
<name>A0A4X1SJK4_PIG</name>
<dbReference type="GO" id="GO:0016020">
    <property type="term" value="C:membrane"/>
    <property type="evidence" value="ECO:0007669"/>
    <property type="project" value="UniProtKB-SubCell"/>
</dbReference>
<dbReference type="Ensembl" id="ENSSSCT00070002485.1">
    <property type="protein sequence ID" value="ENSSSCP00070002072.1"/>
    <property type="gene ID" value="ENSSSCG00070001329.1"/>
</dbReference>
<keyword evidence="6 9" id="KW-0472">Membrane</keyword>
<accession>A0A4X1SJK4</accession>
<keyword evidence="4 9" id="KW-1133">Transmembrane helix</keyword>
<evidence type="ECO:0000256" key="4">
    <source>
        <dbReference type="ARBA" id="ARBA00022989"/>
    </source>
</evidence>
<feature type="transmembrane region" description="Helical" evidence="9">
    <location>
        <begin position="381"/>
        <end position="401"/>
    </location>
</feature>
<reference evidence="10" key="2">
    <citation type="submission" date="2025-05" db="UniProtKB">
        <authorList>
            <consortium name="Ensembl"/>
        </authorList>
    </citation>
    <scope>IDENTIFICATION</scope>
</reference>
<reference evidence="10 11" key="1">
    <citation type="submission" date="2017-08" db="EMBL/GenBank/DDBJ databases">
        <title>USMARCv1.0.</title>
        <authorList>
            <person name="Hannum G.I."/>
            <person name="Koren S."/>
            <person name="Schroeder S.G."/>
            <person name="Chin S.C."/>
            <person name="Nonneman D.J."/>
            <person name="Becker S.A."/>
            <person name="Rosen B.D."/>
            <person name="Bickhart D.M."/>
            <person name="Putnam N.H."/>
            <person name="Green R.E."/>
            <person name="Tuggle C.K."/>
            <person name="Liu H."/>
            <person name="Rohrer G.A."/>
            <person name="Warr A."/>
            <person name="Hall R."/>
            <person name="Kim K."/>
            <person name="Hume D.A."/>
            <person name="Talbot R."/>
            <person name="Chow W."/>
            <person name="Howe K."/>
            <person name="Schwartz A.S."/>
            <person name="Watson M."/>
            <person name="Archibald A.L."/>
            <person name="Phillippy A.M."/>
            <person name="Smith T.P.L."/>
        </authorList>
    </citation>
    <scope>NUCLEOTIDE SEQUENCE [LARGE SCALE GENOMIC DNA]</scope>
</reference>
<evidence type="ECO:0000256" key="1">
    <source>
        <dbReference type="ARBA" id="ARBA00004370"/>
    </source>
</evidence>
<comment type="similarity">
    <text evidence="2">Belongs to the TEX28 family.</text>
</comment>
<gene>
    <name evidence="10" type="primary">TMCC3</name>
</gene>
<dbReference type="Pfam" id="PF10267">
    <property type="entry name" value="Tmemb_cc2"/>
    <property type="match status" value="1"/>
</dbReference>
<dbReference type="PANTHER" id="PTHR17613">
    <property type="entry name" value="CEREBRAL PROTEIN-11-RELATED"/>
    <property type="match status" value="1"/>
</dbReference>
<evidence type="ECO:0000256" key="9">
    <source>
        <dbReference type="SAM" id="Phobius"/>
    </source>
</evidence>
<evidence type="ECO:0000256" key="3">
    <source>
        <dbReference type="ARBA" id="ARBA00022692"/>
    </source>
</evidence>
<evidence type="ECO:0000256" key="6">
    <source>
        <dbReference type="ARBA" id="ARBA00023136"/>
    </source>
</evidence>
<evidence type="ECO:0000313" key="10">
    <source>
        <dbReference type="Ensembl" id="ENSSSCP00070002072.1"/>
    </source>
</evidence>
<feature type="compositionally biased region" description="Polar residues" evidence="8">
    <location>
        <begin position="227"/>
        <end position="242"/>
    </location>
</feature>
<keyword evidence="5 7" id="KW-0175">Coiled coil</keyword>
<comment type="subcellular location">
    <subcellularLocation>
        <location evidence="1">Membrane</location>
    </subcellularLocation>
</comment>
<evidence type="ECO:0000313" key="11">
    <source>
        <dbReference type="Proteomes" id="UP000314985"/>
    </source>
</evidence>
<organism evidence="10 11">
    <name type="scientific">Sus scrofa</name>
    <name type="common">Pig</name>
    <dbReference type="NCBI Taxonomy" id="9823"/>
    <lineage>
        <taxon>Eukaryota</taxon>
        <taxon>Metazoa</taxon>
        <taxon>Chordata</taxon>
        <taxon>Craniata</taxon>
        <taxon>Vertebrata</taxon>
        <taxon>Euteleostomi</taxon>
        <taxon>Mammalia</taxon>
        <taxon>Eutheria</taxon>
        <taxon>Laurasiatheria</taxon>
        <taxon>Artiodactyla</taxon>
        <taxon>Suina</taxon>
        <taxon>Suidae</taxon>
        <taxon>Sus</taxon>
    </lineage>
</organism>
<feature type="coiled-coil region" evidence="7">
    <location>
        <begin position="251"/>
        <end position="328"/>
    </location>
</feature>